<evidence type="ECO:0000256" key="3">
    <source>
        <dbReference type="ARBA" id="ARBA00022801"/>
    </source>
</evidence>
<dbReference type="GO" id="GO:0005524">
    <property type="term" value="F:ATP binding"/>
    <property type="evidence" value="ECO:0007669"/>
    <property type="project" value="UniProtKB-KW"/>
</dbReference>
<comment type="caution">
    <text evidence="12">The sequence shown here is derived from an EMBL/GenBank/DDBJ whole genome shotgun (WGS) entry which is preliminary data.</text>
</comment>
<evidence type="ECO:0000256" key="9">
    <source>
        <dbReference type="SAM" id="MobiDB-lite"/>
    </source>
</evidence>
<dbReference type="InterPro" id="IPR027417">
    <property type="entry name" value="P-loop_NTPase"/>
</dbReference>
<dbReference type="EMBL" id="JALLPB020000642">
    <property type="protein sequence ID" value="KAL3807321.1"/>
    <property type="molecule type" value="Genomic_DNA"/>
</dbReference>
<proteinExistence type="predicted"/>
<feature type="region of interest" description="Disordered" evidence="9">
    <location>
        <begin position="375"/>
        <end position="407"/>
    </location>
</feature>
<evidence type="ECO:0000256" key="2">
    <source>
        <dbReference type="ARBA" id="ARBA00022763"/>
    </source>
</evidence>
<dbReference type="GO" id="GO:0004386">
    <property type="term" value="F:helicase activity"/>
    <property type="evidence" value="ECO:0007669"/>
    <property type="project" value="UniProtKB-KW"/>
</dbReference>
<evidence type="ECO:0000256" key="4">
    <source>
        <dbReference type="ARBA" id="ARBA00022806"/>
    </source>
</evidence>
<feature type="coiled-coil region" evidence="8">
    <location>
        <begin position="1216"/>
        <end position="1243"/>
    </location>
</feature>
<protein>
    <recommendedName>
        <fullName evidence="14">Transcription-repair coupling factor</fullName>
    </recommendedName>
</protein>
<dbReference type="SUPFAM" id="SSF143517">
    <property type="entry name" value="TRCF domain-like"/>
    <property type="match status" value="1"/>
</dbReference>
<keyword evidence="2" id="KW-0227">DNA damage</keyword>
<evidence type="ECO:0000256" key="7">
    <source>
        <dbReference type="ARBA" id="ARBA00023204"/>
    </source>
</evidence>
<dbReference type="InterPro" id="IPR003711">
    <property type="entry name" value="CarD-like/TRCF_RID"/>
</dbReference>
<evidence type="ECO:0000256" key="5">
    <source>
        <dbReference type="ARBA" id="ARBA00022840"/>
    </source>
</evidence>
<feature type="region of interest" description="Disordered" evidence="9">
    <location>
        <begin position="272"/>
        <end position="340"/>
    </location>
</feature>
<evidence type="ECO:0000256" key="6">
    <source>
        <dbReference type="ARBA" id="ARBA00023125"/>
    </source>
</evidence>
<keyword evidence="5" id="KW-0067">ATP-binding</keyword>
<dbReference type="Gene3D" id="2.40.10.170">
    <property type="match status" value="1"/>
</dbReference>
<organism evidence="12 13">
    <name type="scientific">Cyclostephanos tholiformis</name>
    <dbReference type="NCBI Taxonomy" id="382380"/>
    <lineage>
        <taxon>Eukaryota</taxon>
        <taxon>Sar</taxon>
        <taxon>Stramenopiles</taxon>
        <taxon>Ochrophyta</taxon>
        <taxon>Bacillariophyta</taxon>
        <taxon>Coscinodiscophyceae</taxon>
        <taxon>Thalassiosirophycidae</taxon>
        <taxon>Stephanodiscales</taxon>
        <taxon>Stephanodiscaceae</taxon>
        <taxon>Cyclostephanos</taxon>
    </lineage>
</organism>
<dbReference type="InterPro" id="IPR037235">
    <property type="entry name" value="TRCF-like_C_D7"/>
</dbReference>
<feature type="compositionally biased region" description="Acidic residues" evidence="9">
    <location>
        <begin position="382"/>
        <end position="394"/>
    </location>
</feature>
<keyword evidence="6" id="KW-0238">DNA-binding</keyword>
<dbReference type="GO" id="GO:0003677">
    <property type="term" value="F:DNA binding"/>
    <property type="evidence" value="ECO:0007669"/>
    <property type="project" value="UniProtKB-KW"/>
</dbReference>
<dbReference type="Pfam" id="PF00271">
    <property type="entry name" value="Helicase_C"/>
    <property type="match status" value="1"/>
</dbReference>
<dbReference type="GO" id="GO:0016787">
    <property type="term" value="F:hydrolase activity"/>
    <property type="evidence" value="ECO:0007669"/>
    <property type="project" value="UniProtKB-KW"/>
</dbReference>
<dbReference type="PANTHER" id="PTHR47964:SF1">
    <property type="entry name" value="ATP-DEPENDENT DNA HELICASE HOMOLOG RECG, CHLOROPLASTIC"/>
    <property type="match status" value="1"/>
</dbReference>
<dbReference type="InterPro" id="IPR047112">
    <property type="entry name" value="RecG/Mfd"/>
</dbReference>
<accession>A0ABD3R7V4</accession>
<evidence type="ECO:0000259" key="11">
    <source>
        <dbReference type="PROSITE" id="PS51194"/>
    </source>
</evidence>
<evidence type="ECO:0000259" key="10">
    <source>
        <dbReference type="PROSITE" id="PS51192"/>
    </source>
</evidence>
<feature type="domain" description="Helicase C-terminal" evidence="11">
    <location>
        <begin position="760"/>
        <end position="921"/>
    </location>
</feature>
<dbReference type="AlphaFoldDB" id="A0ABD3R7V4"/>
<sequence>MRRSSSSSSFDDVLAAPGIPRGRRRKLAAAFALLSHSAVRAPHVAECFARRIRRGRGGGDIREDDVVASPSPAVDDDDDDDDDSWTSPKSKKQPTLAELEDYEEARLAELERREGVTTSRDRNREGGVSFSSSSEGKEKAATGMGGGVPLSNLYADIFSNEITARSARERGLSSYVAEDDDDRRRDMNYDYPAPMSPQREMYLARKRDLLQNGRFNEMFAEEDAANADRQDRIRRLMEEDDRAWKAERRRRLLGKYADVGSWEEVERLLEEDRKREAKGGARPCPTRVTLTMLEPAESTASSSSSSIRTDAPNDDGNDVVGKGRANNNNDDNNFKKSTFNPSIGVTGRASWFGSDDGIDLEVEFHSLPLKAATADAGTANGDDTENGTTDDDAGSDSTNKEDGPRFVNGKLTSREQLMGISVGSAGGWSLEVFPGDFVVHRKFGIGKYEKLVLKPKSKLTPEERSAAEERRKEIINGLMRDVMLLCMCRSIGRTGSRYRAGDTAIKPKLSRVKGEAWSKAKLKVEVSTIQMAEDVLALYATRETLSRPPFDPSLEGKVREFSKSFAFEPTPDQKKCFEDVENDMVWRSRPMDRLICGDVGFGKTEVALRALFRAVVNGRQAALLAPTGRRSTTRTLSSGWEGTEHGFRIALLRGGMGKNTKKGRELRSAISAGEVDIVVGTHALLSNGMAFHDLGLLTIDEEQRFGVNQKERLKLICNCVDVLTLSATPIPRTLQMSLSGIRDTSTIRSPPPMRKPTVSYVQEFEESLVRDAIERELARDGQCYYVVPRISQLEEAQILLKKIFPKLRVIQAHGRMVRGIAEENVAAFAEGNYDVLLATTVIENGVDIPRVNTMIIQNAQAFGMSTLYQLRGRVGRSDLQAYAYFFHKNDFITEQSAQRLQAMADLHELGSGFDVANRDLEIRGAGSLLGTEQSGMAARVGFDLYMRMLKKSMRQLRGLDLPIVPRSNVLLPGGEGSIEWDDDNHGMNPDRAGGSSYLIPEPYIKDDKERSREESLARLAESTQRLVEITNTWKETYGAMPAELQNNLKALHLHTCLRQLGIDVVGIDRLTGDCILRSPGLRPRHWAMICSQLPKGVPPKGLDVIFPARFTFSDDDTEITGGRKLNLKELLANPKYNDDDEEWDALDEEEVEAMKEISSAVNIKSFSEIEVNNYPRFVVKQLGKTVKIGARVDALLKVLLPPSKVVYQKQQRDKEKAKIAAELREKRDLIAKQKKEHEKSSRRMGYQY</sequence>
<feature type="compositionally biased region" description="Acidic residues" evidence="9">
    <location>
        <begin position="74"/>
        <end position="84"/>
    </location>
</feature>
<evidence type="ECO:0008006" key="14">
    <source>
        <dbReference type="Google" id="ProtNLM"/>
    </source>
</evidence>
<dbReference type="PROSITE" id="PS51194">
    <property type="entry name" value="HELICASE_CTER"/>
    <property type="match status" value="1"/>
</dbReference>
<dbReference type="Gene3D" id="3.40.50.300">
    <property type="entry name" value="P-loop containing nucleotide triphosphate hydrolases"/>
    <property type="match status" value="2"/>
</dbReference>
<evidence type="ECO:0000313" key="12">
    <source>
        <dbReference type="EMBL" id="KAL3807321.1"/>
    </source>
</evidence>
<keyword evidence="3" id="KW-0378">Hydrolase</keyword>
<dbReference type="SMART" id="SM00487">
    <property type="entry name" value="DEXDc"/>
    <property type="match status" value="1"/>
</dbReference>
<gene>
    <name evidence="12" type="ORF">ACHAXA_003068</name>
</gene>
<dbReference type="SMART" id="SM01058">
    <property type="entry name" value="CarD_TRCF"/>
    <property type="match status" value="1"/>
</dbReference>
<feature type="domain" description="Helicase ATP-binding" evidence="10">
    <location>
        <begin position="584"/>
        <end position="747"/>
    </location>
</feature>
<dbReference type="GO" id="GO:0006281">
    <property type="term" value="P:DNA repair"/>
    <property type="evidence" value="ECO:0007669"/>
    <property type="project" value="UniProtKB-KW"/>
</dbReference>
<dbReference type="Pfam" id="PF00270">
    <property type="entry name" value="DEAD"/>
    <property type="match status" value="1"/>
</dbReference>
<feature type="compositionally biased region" description="Basic and acidic residues" evidence="9">
    <location>
        <begin position="104"/>
        <end position="125"/>
    </location>
</feature>
<dbReference type="InterPro" id="IPR001650">
    <property type="entry name" value="Helicase_C-like"/>
</dbReference>
<name>A0ABD3R7V4_9STRA</name>
<evidence type="ECO:0000256" key="1">
    <source>
        <dbReference type="ARBA" id="ARBA00022741"/>
    </source>
</evidence>
<evidence type="ECO:0000256" key="8">
    <source>
        <dbReference type="SAM" id="Coils"/>
    </source>
</evidence>
<keyword evidence="13" id="KW-1185">Reference proteome</keyword>
<dbReference type="SMART" id="SM00490">
    <property type="entry name" value="HELICc"/>
    <property type="match status" value="1"/>
</dbReference>
<dbReference type="Proteomes" id="UP001530377">
    <property type="component" value="Unassembled WGS sequence"/>
</dbReference>
<reference evidence="12 13" key="1">
    <citation type="submission" date="2024-10" db="EMBL/GenBank/DDBJ databases">
        <title>Updated reference genomes for cyclostephanoid diatoms.</title>
        <authorList>
            <person name="Roberts W.R."/>
            <person name="Alverson A.J."/>
        </authorList>
    </citation>
    <scope>NUCLEOTIDE SEQUENCE [LARGE SCALE GENOMIC DNA]</scope>
    <source>
        <strain evidence="12 13">AJA228-03</strain>
    </source>
</reference>
<dbReference type="InterPro" id="IPR014001">
    <property type="entry name" value="Helicase_ATP-bd"/>
</dbReference>
<keyword evidence="8" id="KW-0175">Coiled coil</keyword>
<dbReference type="InterPro" id="IPR011545">
    <property type="entry name" value="DEAD/DEAH_box_helicase_dom"/>
</dbReference>
<keyword evidence="1" id="KW-0547">Nucleotide-binding</keyword>
<keyword evidence="7" id="KW-0234">DNA repair</keyword>
<dbReference type="SUPFAM" id="SSF52540">
    <property type="entry name" value="P-loop containing nucleoside triphosphate hydrolases"/>
    <property type="match status" value="1"/>
</dbReference>
<dbReference type="PANTHER" id="PTHR47964">
    <property type="entry name" value="ATP-DEPENDENT DNA HELICASE HOMOLOG RECG, CHLOROPLASTIC"/>
    <property type="match status" value="1"/>
</dbReference>
<feature type="region of interest" description="Disordered" evidence="9">
    <location>
        <begin position="52"/>
        <end position="148"/>
    </location>
</feature>
<keyword evidence="4" id="KW-0347">Helicase</keyword>
<dbReference type="PROSITE" id="PS51192">
    <property type="entry name" value="HELICASE_ATP_BIND_1"/>
    <property type="match status" value="1"/>
</dbReference>
<evidence type="ECO:0000313" key="13">
    <source>
        <dbReference type="Proteomes" id="UP001530377"/>
    </source>
</evidence>